<keyword evidence="1" id="KW-0812">Transmembrane</keyword>
<dbReference type="EMBL" id="AP008218">
    <property type="protein sequence ID" value="BAH95636.1"/>
    <property type="molecule type" value="Genomic_DNA"/>
</dbReference>
<reference evidence="2 3" key="1">
    <citation type="journal article" date="2005" name="Nature">
        <title>The map-based sequence of the rice genome.</title>
        <authorList>
            <consortium name="International rice genome sequencing project (IRGSP)"/>
            <person name="Matsumoto T."/>
            <person name="Wu J."/>
            <person name="Kanamori H."/>
            <person name="Katayose Y."/>
            <person name="Fujisawa M."/>
            <person name="Namiki N."/>
            <person name="Mizuno H."/>
            <person name="Yamamoto K."/>
            <person name="Antonio B.A."/>
            <person name="Baba T."/>
            <person name="Sakata K."/>
            <person name="Nagamura Y."/>
            <person name="Aoki H."/>
            <person name="Arikawa K."/>
            <person name="Arita K."/>
            <person name="Bito T."/>
            <person name="Chiden Y."/>
            <person name="Fujitsuka N."/>
            <person name="Fukunaka R."/>
            <person name="Hamada M."/>
            <person name="Harada C."/>
            <person name="Hayashi A."/>
            <person name="Hijishita S."/>
            <person name="Honda M."/>
            <person name="Hosokawa S."/>
            <person name="Ichikawa Y."/>
            <person name="Idonuma A."/>
            <person name="Iijima M."/>
            <person name="Ikeda M."/>
            <person name="Ikeno M."/>
            <person name="Ito K."/>
            <person name="Ito S."/>
            <person name="Ito T."/>
            <person name="Ito Y."/>
            <person name="Ito Y."/>
            <person name="Iwabuchi A."/>
            <person name="Kamiya K."/>
            <person name="Karasawa W."/>
            <person name="Kurita K."/>
            <person name="Katagiri S."/>
            <person name="Kikuta A."/>
            <person name="Kobayashi H."/>
            <person name="Kobayashi N."/>
            <person name="Machita K."/>
            <person name="Maehara T."/>
            <person name="Masukawa M."/>
            <person name="Mizubayashi T."/>
            <person name="Mukai Y."/>
            <person name="Nagasaki H."/>
            <person name="Nagata Y."/>
            <person name="Naito S."/>
            <person name="Nakashima M."/>
            <person name="Nakama Y."/>
            <person name="Nakamichi Y."/>
            <person name="Nakamura M."/>
            <person name="Meguro A."/>
            <person name="Negishi M."/>
            <person name="Ohta I."/>
            <person name="Ohta T."/>
            <person name="Okamoto M."/>
            <person name="Ono N."/>
            <person name="Saji S."/>
            <person name="Sakaguchi M."/>
            <person name="Sakai K."/>
            <person name="Shibata M."/>
            <person name="Shimokawa T."/>
            <person name="Song J."/>
            <person name="Takazaki Y."/>
            <person name="Terasawa K."/>
            <person name="Tsugane M."/>
            <person name="Tsuji K."/>
            <person name="Ueda S."/>
            <person name="Waki K."/>
            <person name="Yamagata H."/>
            <person name="Yamamoto M."/>
            <person name="Yamamoto S."/>
            <person name="Yamane H."/>
            <person name="Yoshiki S."/>
            <person name="Yoshihara R."/>
            <person name="Yukawa K."/>
            <person name="Zhong H."/>
            <person name="Yano M."/>
            <person name="Yuan Q."/>
            <person name="Ouyang S."/>
            <person name="Liu J."/>
            <person name="Jones K.M."/>
            <person name="Gansberger K."/>
            <person name="Moffat K."/>
            <person name="Hill J."/>
            <person name="Bera J."/>
            <person name="Fadrosh D."/>
            <person name="Jin S."/>
            <person name="Johri S."/>
            <person name="Kim M."/>
            <person name="Overton L."/>
            <person name="Reardon M."/>
            <person name="Tsitrin T."/>
            <person name="Vuong H."/>
            <person name="Weaver B."/>
            <person name="Ciecko A."/>
            <person name="Tallon L."/>
            <person name="Jackson J."/>
            <person name="Pai G."/>
            <person name="Aken S.V."/>
            <person name="Utterback T."/>
            <person name="Reidmuller S."/>
            <person name="Feldblyum T."/>
            <person name="Hsiao J."/>
            <person name="Zismann V."/>
            <person name="Iobst S."/>
            <person name="de Vazeille A.R."/>
            <person name="Buell C.R."/>
            <person name="Ying K."/>
            <person name="Li Y."/>
            <person name="Lu T."/>
            <person name="Huang Y."/>
            <person name="Zhao Q."/>
            <person name="Feng Q."/>
            <person name="Zhang L."/>
            <person name="Zhu J."/>
            <person name="Weng Q."/>
            <person name="Mu J."/>
            <person name="Lu Y."/>
            <person name="Fan D."/>
            <person name="Liu Y."/>
            <person name="Guan J."/>
            <person name="Zhang Y."/>
            <person name="Yu S."/>
            <person name="Liu X."/>
            <person name="Zhang Y."/>
            <person name="Hong G."/>
            <person name="Han B."/>
            <person name="Choisne N."/>
            <person name="Demange N."/>
            <person name="Orjeda G."/>
            <person name="Samain S."/>
            <person name="Cattolico L."/>
            <person name="Pelletier E."/>
            <person name="Couloux A."/>
            <person name="Segurens B."/>
            <person name="Wincker P."/>
            <person name="D'Hont A."/>
            <person name="Scarpelli C."/>
            <person name="Weissenbach J."/>
            <person name="Salanoubat M."/>
            <person name="Quetier F."/>
            <person name="Yu Y."/>
            <person name="Kim H.R."/>
            <person name="Rambo T."/>
            <person name="Currie J."/>
            <person name="Collura K."/>
            <person name="Luo M."/>
            <person name="Yang T."/>
            <person name="Ammiraju J.S.S."/>
            <person name="Engler F."/>
            <person name="Soderlund C."/>
            <person name="Wing R.A."/>
            <person name="Palmer L.E."/>
            <person name="de la Bastide M."/>
            <person name="Spiegel L."/>
            <person name="Nascimento L."/>
            <person name="Zutavern T."/>
            <person name="O'Shaughnessy A."/>
            <person name="Dike S."/>
            <person name="Dedhia N."/>
            <person name="Preston R."/>
            <person name="Balija V."/>
            <person name="McCombie W.R."/>
            <person name="Chow T."/>
            <person name="Chen H."/>
            <person name="Chung M."/>
            <person name="Chen C."/>
            <person name="Shaw J."/>
            <person name="Wu H."/>
            <person name="Hsiao K."/>
            <person name="Chao Y."/>
            <person name="Chu M."/>
            <person name="Cheng C."/>
            <person name="Hour A."/>
            <person name="Lee P."/>
            <person name="Lin S."/>
            <person name="Lin Y."/>
            <person name="Liou J."/>
            <person name="Liu S."/>
            <person name="Hsing Y."/>
            <person name="Raghuvanshi S."/>
            <person name="Mohanty A."/>
            <person name="Bharti A.K."/>
            <person name="Gaur A."/>
            <person name="Gupta V."/>
            <person name="Kumar D."/>
            <person name="Ravi V."/>
            <person name="Vij S."/>
            <person name="Kapur A."/>
            <person name="Khurana P."/>
            <person name="Khurana P."/>
            <person name="Khurana J.P."/>
            <person name="Tyagi A.K."/>
            <person name="Gaikwad K."/>
            <person name="Singh A."/>
            <person name="Dalal V."/>
            <person name="Srivastava S."/>
            <person name="Dixit A."/>
            <person name="Pal A.K."/>
            <person name="Ghazi I.A."/>
            <person name="Yadav M."/>
            <person name="Pandit A."/>
            <person name="Bhargava A."/>
            <person name="Sureshbabu K."/>
            <person name="Batra K."/>
            <person name="Sharma T.R."/>
            <person name="Mohapatra T."/>
            <person name="Singh N.K."/>
            <person name="Messing J."/>
            <person name="Nelson A.B."/>
            <person name="Fuks G."/>
            <person name="Kavchok S."/>
            <person name="Keizer G."/>
            <person name="Linton E."/>
            <person name="Llaca V."/>
            <person name="Song R."/>
            <person name="Tanyolac B."/>
            <person name="Young S."/>
            <person name="Ho-Il K."/>
            <person name="Hahn J.H."/>
            <person name="Sangsakoo G."/>
            <person name="Vanavichit A."/>
            <person name="de Mattos Luiz.A.T."/>
            <person name="Zimmer P.D."/>
            <person name="Malone G."/>
            <person name="Dellagostin O."/>
            <person name="de Oliveira A.C."/>
            <person name="Bevan M."/>
            <person name="Bancroft I."/>
            <person name="Minx P."/>
            <person name="Cordum H."/>
            <person name="Wilson R."/>
            <person name="Cheng Z."/>
            <person name="Jin W."/>
            <person name="Jiang J."/>
            <person name="Leong S.A."/>
            <person name="Iwama H."/>
            <person name="Gojobori T."/>
            <person name="Itoh T."/>
            <person name="Niimura Y."/>
            <person name="Fujii Y."/>
            <person name="Habara T."/>
            <person name="Sakai H."/>
            <person name="Sato Y."/>
            <person name="Wilson G."/>
            <person name="Kumar K."/>
            <person name="McCouch S."/>
            <person name="Juretic N."/>
            <person name="Hoen D."/>
            <person name="Wright S."/>
            <person name="Bruskiewich R."/>
            <person name="Bureau T."/>
            <person name="Miyao A."/>
            <person name="Hirochika H."/>
            <person name="Nishikawa T."/>
            <person name="Kadowaki K."/>
            <person name="Sugiura M."/>
            <person name="Burr B."/>
            <person name="Sasaki T."/>
        </authorList>
    </citation>
    <scope>NUCLEOTIDE SEQUENCE [LARGE SCALE GENOMIC DNA]</scope>
    <source>
        <strain evidence="3">cv. Nipponbare</strain>
    </source>
</reference>
<proteinExistence type="predicted"/>
<keyword evidence="1" id="KW-0472">Membrane</keyword>
<reference evidence="3" key="2">
    <citation type="journal article" date="2008" name="Nucleic Acids Res.">
        <title>The rice annotation project database (RAP-DB): 2008 update.</title>
        <authorList>
            <consortium name="The rice annotation project (RAP)"/>
        </authorList>
    </citation>
    <scope>GENOME REANNOTATION</scope>
    <source>
        <strain evidence="3">cv. Nipponbare</strain>
    </source>
</reference>
<organism evidence="2 3">
    <name type="scientific">Oryza sativa subsp. japonica</name>
    <name type="common">Rice</name>
    <dbReference type="NCBI Taxonomy" id="39947"/>
    <lineage>
        <taxon>Eukaryota</taxon>
        <taxon>Viridiplantae</taxon>
        <taxon>Streptophyta</taxon>
        <taxon>Embryophyta</taxon>
        <taxon>Tracheophyta</taxon>
        <taxon>Spermatophyta</taxon>
        <taxon>Magnoliopsida</taxon>
        <taxon>Liliopsida</taxon>
        <taxon>Poales</taxon>
        <taxon>Poaceae</taxon>
        <taxon>BOP clade</taxon>
        <taxon>Oryzoideae</taxon>
        <taxon>Oryzeae</taxon>
        <taxon>Oryzinae</taxon>
        <taxon>Oryza</taxon>
        <taxon>Oryza sativa</taxon>
    </lineage>
</organism>
<evidence type="ECO:0000256" key="1">
    <source>
        <dbReference type="SAM" id="Phobius"/>
    </source>
</evidence>
<dbReference type="KEGG" id="dosa:Os12g0293501"/>
<feature type="transmembrane region" description="Helical" evidence="1">
    <location>
        <begin position="12"/>
        <end position="35"/>
    </location>
</feature>
<sequence length="133" mass="14991">IQTLSFDTKFAILIFYLNLFKYCLNLYLPFQIFLFNPEYSLATKKPPVGTLRLPWGRSRFTILDVRLLVVKPGKTKPKVEVLLLAPHASMRIVLGVSLFPRPPQNAAQLALELCVILAAPPLLTVVRVTLPPH</sequence>
<evidence type="ECO:0000313" key="3">
    <source>
        <dbReference type="Proteomes" id="UP000000763"/>
    </source>
</evidence>
<name>C7J9R8_ORYSJ</name>
<gene>
    <name evidence="2" type="ordered locus">Os12g0293501</name>
</gene>
<feature type="non-terminal residue" evidence="2">
    <location>
        <position position="1"/>
    </location>
</feature>
<protein>
    <submittedName>
        <fullName evidence="2">Os12g0293501 protein</fullName>
    </submittedName>
</protein>
<accession>C7J9R8</accession>
<dbReference type="Proteomes" id="UP000000763">
    <property type="component" value="Chromosome 12"/>
</dbReference>
<dbReference type="AlphaFoldDB" id="C7J9R8"/>
<keyword evidence="1" id="KW-1133">Transmembrane helix</keyword>
<evidence type="ECO:0000313" key="2">
    <source>
        <dbReference type="EMBL" id="BAH95636.1"/>
    </source>
</evidence>